<organism evidence="7 8">
    <name type="scientific">Brassica cretica</name>
    <name type="common">Mustard</name>
    <dbReference type="NCBI Taxonomy" id="69181"/>
    <lineage>
        <taxon>Eukaryota</taxon>
        <taxon>Viridiplantae</taxon>
        <taxon>Streptophyta</taxon>
        <taxon>Embryophyta</taxon>
        <taxon>Tracheophyta</taxon>
        <taxon>Spermatophyta</taxon>
        <taxon>Magnoliopsida</taxon>
        <taxon>eudicotyledons</taxon>
        <taxon>Gunneridae</taxon>
        <taxon>Pentapetalae</taxon>
        <taxon>rosids</taxon>
        <taxon>malvids</taxon>
        <taxon>Brassicales</taxon>
        <taxon>Brassicaceae</taxon>
        <taxon>Brassiceae</taxon>
        <taxon>Brassica</taxon>
    </lineage>
</organism>
<dbReference type="SMART" id="SM00533">
    <property type="entry name" value="MUTSd"/>
    <property type="match status" value="1"/>
</dbReference>
<dbReference type="AlphaFoldDB" id="A0A8S9L482"/>
<dbReference type="Pfam" id="PF00488">
    <property type="entry name" value="MutS_V"/>
    <property type="match status" value="1"/>
</dbReference>
<dbReference type="GO" id="GO:0030983">
    <property type="term" value="F:mismatched DNA binding"/>
    <property type="evidence" value="ECO:0007669"/>
    <property type="project" value="InterPro"/>
</dbReference>
<comment type="caution">
    <text evidence="7">The sequence shown here is derived from an EMBL/GenBank/DDBJ whole genome shotgun (WGS) entry which is preliminary data.</text>
</comment>
<dbReference type="PIRSF" id="PIRSF005814">
    <property type="entry name" value="MutS_YshD"/>
    <property type="match status" value="1"/>
</dbReference>
<dbReference type="GO" id="GO:0004519">
    <property type="term" value="F:endonuclease activity"/>
    <property type="evidence" value="ECO:0007669"/>
    <property type="project" value="InterPro"/>
</dbReference>
<dbReference type="GO" id="GO:0005524">
    <property type="term" value="F:ATP binding"/>
    <property type="evidence" value="ECO:0007669"/>
    <property type="project" value="UniProtKB-KW"/>
</dbReference>
<dbReference type="SUPFAM" id="SSF48334">
    <property type="entry name" value="DNA repair protein MutS, domain III"/>
    <property type="match status" value="1"/>
</dbReference>
<evidence type="ECO:0000256" key="2">
    <source>
        <dbReference type="ARBA" id="ARBA00022840"/>
    </source>
</evidence>
<dbReference type="GO" id="GO:0045910">
    <property type="term" value="P:negative regulation of DNA recombination"/>
    <property type="evidence" value="ECO:0007669"/>
    <property type="project" value="InterPro"/>
</dbReference>
<name>A0A8S9L482_BRACR</name>
<dbReference type="Gene3D" id="3.40.50.300">
    <property type="entry name" value="P-loop containing nucleotide triphosphate hydrolases"/>
    <property type="match status" value="1"/>
</dbReference>
<gene>
    <name evidence="7" type="ORF">F2Q68_00008149</name>
</gene>
<evidence type="ECO:0000256" key="3">
    <source>
        <dbReference type="ARBA" id="ARBA00023125"/>
    </source>
</evidence>
<dbReference type="SMART" id="SM00534">
    <property type="entry name" value="MUTSac"/>
    <property type="match status" value="1"/>
</dbReference>
<proteinExistence type="predicted"/>
<dbReference type="InterPro" id="IPR000432">
    <property type="entry name" value="DNA_mismatch_repair_MutS_C"/>
</dbReference>
<dbReference type="InterPro" id="IPR045076">
    <property type="entry name" value="MutS"/>
</dbReference>
<evidence type="ECO:0000313" key="8">
    <source>
        <dbReference type="Proteomes" id="UP000712281"/>
    </source>
</evidence>
<dbReference type="PROSITE" id="PS00486">
    <property type="entry name" value="DNA_MISMATCH_REPAIR_2"/>
    <property type="match status" value="1"/>
</dbReference>
<sequence>MQALSITFCNCALLVRRNSVGNRNRVNLSFISSSSSSSSAPTLICRSKSKSQTDSLRVLEWDKLCDVVASFARTSLGRQATKKKLWSLDQSFDESLKLLEETEAAIKMLEHGSFCLDLSSIQISLVEWGIRNAKRKMSLRADQALEALSITFCNCALLVRRNSVGNRNRVNLSFISSSSSSSSAPTLICRSKSKSQTDSLRVLEWDKLCDVVASFARTSLGRQATKKKLWSLDQSFDESLKLLEETEAAIKMLEHGSFCLDLSSIQISLVEWGIRNAKRKMSLRADQALEVASLLRFFENLQLDLKAAIKQDGDWYKRFMPLSEMIMLPVINRSFIKLVEQVIDVDGKIKDSASSDLRLSRERVQTVERKLQQLLEAIVRSQKANESVMVVAEIDGRWCIQTSSSQLTSVDGLLLSSGSGGGTASEPIAAVSMNDELQSARASVAKAEAEILSMLTAKMQMDLDQIDDVMKYSIQLDVINARATYSRAYGASHPDIYLPPEDGVDSESLSAGEPSPANNFSGEESLPKKEWLLYLPRCHHPLLLHQHKKRIRKKQEAVKYHKTADTVSGAPPVPADFQIAKGTRVLVITGPNTGGKTICLKSVGLAAMMAKSGLYVLASESARLPWFDNIYADIGDEQSLLQSLSTFSGHLKQISEIISHSTSRSLVLLDEVGAGTNPLEGAALGMAILESFAESGSLLTMATTHHGELKMLKYSNSAFENACMEFDDLNLKPTFKILWGVPGRSNAINIAERLGLPCDIINSARELYGSASAEINEVILDMERYKQDYQRLLNESRRYIRISRELHENLLTAEKNINNHATRERLKMRQELTQAGSMARSTLRRTLQQAPAIASEEKWLPKPGWYCKSASFSPMASSATKTKTRDDTL</sequence>
<dbReference type="InterPro" id="IPR036187">
    <property type="entry name" value="DNA_mismatch_repair_MutS_sf"/>
</dbReference>
<keyword evidence="4" id="KW-0175">Coiled coil</keyword>
<feature type="coiled-coil region" evidence="4">
    <location>
        <begin position="775"/>
        <end position="802"/>
    </location>
</feature>
<dbReference type="GO" id="GO:0140664">
    <property type="term" value="F:ATP-dependent DNA damage sensor activity"/>
    <property type="evidence" value="ECO:0007669"/>
    <property type="project" value="InterPro"/>
</dbReference>
<feature type="domain" description="DNA mismatch repair proteins mutS family" evidence="6">
    <location>
        <begin position="665"/>
        <end position="681"/>
    </location>
</feature>
<evidence type="ECO:0000313" key="7">
    <source>
        <dbReference type="EMBL" id="KAF2600403.1"/>
    </source>
</evidence>
<accession>A0A8S9L482</accession>
<protein>
    <recommendedName>
        <fullName evidence="6">DNA mismatch repair proteins mutS family domain-containing protein</fullName>
    </recommendedName>
</protein>
<dbReference type="PANTHER" id="PTHR48466:SF2">
    <property type="entry name" value="OS10G0509000 PROTEIN"/>
    <property type="match status" value="1"/>
</dbReference>
<evidence type="ECO:0000259" key="6">
    <source>
        <dbReference type="PROSITE" id="PS00486"/>
    </source>
</evidence>
<keyword evidence="1" id="KW-0547">Nucleotide-binding</keyword>
<evidence type="ECO:0000256" key="5">
    <source>
        <dbReference type="SAM" id="MobiDB-lite"/>
    </source>
</evidence>
<keyword evidence="2" id="KW-0067">ATP-binding</keyword>
<dbReference type="InterPro" id="IPR007696">
    <property type="entry name" value="DNA_mismatch_repair_MutS_core"/>
</dbReference>
<keyword evidence="3" id="KW-0238">DNA-binding</keyword>
<feature type="coiled-coil region" evidence="4">
    <location>
        <begin position="357"/>
        <end position="384"/>
    </location>
</feature>
<dbReference type="InterPro" id="IPR027417">
    <property type="entry name" value="P-loop_NTPase"/>
</dbReference>
<dbReference type="InterPro" id="IPR005747">
    <property type="entry name" value="MutS2"/>
</dbReference>
<dbReference type="Proteomes" id="UP000712281">
    <property type="component" value="Unassembled WGS sequence"/>
</dbReference>
<dbReference type="CDD" id="cd03280">
    <property type="entry name" value="ABC_MutS2"/>
    <property type="match status" value="1"/>
</dbReference>
<evidence type="ECO:0000256" key="1">
    <source>
        <dbReference type="ARBA" id="ARBA00022741"/>
    </source>
</evidence>
<dbReference type="GO" id="GO:0016887">
    <property type="term" value="F:ATP hydrolysis activity"/>
    <property type="evidence" value="ECO:0007669"/>
    <property type="project" value="InterPro"/>
</dbReference>
<reference evidence="7" key="1">
    <citation type="submission" date="2019-12" db="EMBL/GenBank/DDBJ databases">
        <title>Genome sequencing and annotation of Brassica cretica.</title>
        <authorList>
            <person name="Studholme D.J."/>
            <person name="Sarris P.F."/>
        </authorList>
    </citation>
    <scope>NUCLEOTIDE SEQUENCE</scope>
    <source>
        <strain evidence="7">PFS-001/15</strain>
        <tissue evidence="7">Leaf</tissue>
    </source>
</reference>
<dbReference type="SUPFAM" id="SSF52540">
    <property type="entry name" value="P-loop containing nucleoside triphosphate hydrolases"/>
    <property type="match status" value="1"/>
</dbReference>
<feature type="region of interest" description="Disordered" evidence="5">
    <location>
        <begin position="496"/>
        <end position="523"/>
    </location>
</feature>
<dbReference type="GO" id="GO:0006298">
    <property type="term" value="P:mismatch repair"/>
    <property type="evidence" value="ECO:0007669"/>
    <property type="project" value="InterPro"/>
</dbReference>
<dbReference type="FunFam" id="3.40.50.300:FF:001241">
    <property type="entry name" value="Endonuclease MutS2 isoform X1"/>
    <property type="match status" value="1"/>
</dbReference>
<dbReference type="EMBL" id="QGKW02000717">
    <property type="protein sequence ID" value="KAF2600403.1"/>
    <property type="molecule type" value="Genomic_DNA"/>
</dbReference>
<dbReference type="PANTHER" id="PTHR48466">
    <property type="entry name" value="OS10G0509000 PROTEIN-RELATED"/>
    <property type="match status" value="1"/>
</dbReference>
<evidence type="ECO:0000256" key="4">
    <source>
        <dbReference type="SAM" id="Coils"/>
    </source>
</evidence>